<evidence type="ECO:0000256" key="4">
    <source>
        <dbReference type="ARBA" id="ARBA00022490"/>
    </source>
</evidence>
<dbReference type="Pfam" id="PF10189">
    <property type="entry name" value="Ints3_N"/>
    <property type="match status" value="1"/>
</dbReference>
<dbReference type="InterPro" id="IPR019333">
    <property type="entry name" value="INTS3_N"/>
</dbReference>
<gene>
    <name evidence="8" type="ORF">L1049_018682</name>
</gene>
<dbReference type="InterPro" id="IPR056518">
    <property type="entry name" value="HEAT_Ints3_C"/>
</dbReference>
<protein>
    <submittedName>
        <fullName evidence="8">Uncharacterized protein</fullName>
    </submittedName>
</protein>
<comment type="caution">
    <text evidence="8">The sequence shown here is derived from an EMBL/GenBank/DDBJ whole genome shotgun (WGS) entry which is preliminary data.</text>
</comment>
<evidence type="ECO:0000256" key="1">
    <source>
        <dbReference type="ARBA" id="ARBA00004123"/>
    </source>
</evidence>
<keyword evidence="4" id="KW-0963">Cytoplasm</keyword>
<dbReference type="Pfam" id="PF24566">
    <property type="entry name" value="HEAT_Ints3_C"/>
    <property type="match status" value="1"/>
</dbReference>
<sequence length="524" mass="58150">MVRSIPKYIDMTHTLLEFLFLLVDNYDVEQNHFIVRGVLSAFSILVRKGVVHSLDTLTSCDSLSPFLKERIGKLLKAGFSRESPLAQLPGQSVLPMSLPSLSSVAIETPIPGGPKESTLAHKVGFGAPVDGSTLILDDPVTSCSPLVESGKSQVDAIECLVQNLGETIRESYVMGLQTLEKILFSFAKLDNQRLSSDFVEVSSCKIAKEFELNGYKLFSPLEFFPNDPNCDAEIQSATAFLIRTLVFSQDERMLEMFLFWSRDGFPVGARLLSYASRLAYEAHMMGYLENSEFENSFIKVSDSEIPLLKFHADGYISYIGEGKDSPEAIGSASEMDSKFVTKLVDGAFSAYRCFLTYSINILHKEADTSSAKLLFSDLMSCSEWEHKRLKFLFCSVFLHLSDLSVGEEDFIQLLVDRLDNADLVNMQFEMGLEKFSIFGGNTETILHLIKSSLNWGSMEQHKFWGLLRSELAVSKVQVEKLILEFFCSGVLDPSVNAIAVGGLLTALQLSCAHARAGWGNHVST</sequence>
<dbReference type="EMBL" id="JBBPBK010000012">
    <property type="protein sequence ID" value="KAK9273870.1"/>
    <property type="molecule type" value="Genomic_DNA"/>
</dbReference>
<accession>A0AAP0RAF3</accession>
<dbReference type="PANTHER" id="PTHR13587:SF7">
    <property type="entry name" value="INTEGRATOR COMPLEX SUBUNIT 3"/>
    <property type="match status" value="1"/>
</dbReference>
<evidence type="ECO:0000313" key="9">
    <source>
        <dbReference type="Proteomes" id="UP001415857"/>
    </source>
</evidence>
<evidence type="ECO:0000259" key="7">
    <source>
        <dbReference type="Pfam" id="PF24566"/>
    </source>
</evidence>
<comment type="subcellular location">
    <subcellularLocation>
        <location evidence="2">Cytoplasm</location>
    </subcellularLocation>
    <subcellularLocation>
        <location evidence="1">Nucleus</location>
    </subcellularLocation>
</comment>
<name>A0AAP0RAF3_LIQFO</name>
<keyword evidence="9" id="KW-1185">Reference proteome</keyword>
<proteinExistence type="inferred from homology"/>
<feature type="domain" description="Integrator complex subunit 3 N-terminal" evidence="6">
    <location>
        <begin position="1"/>
        <end position="71"/>
    </location>
</feature>
<organism evidence="8 9">
    <name type="scientific">Liquidambar formosana</name>
    <name type="common">Formosan gum</name>
    <dbReference type="NCBI Taxonomy" id="63359"/>
    <lineage>
        <taxon>Eukaryota</taxon>
        <taxon>Viridiplantae</taxon>
        <taxon>Streptophyta</taxon>
        <taxon>Embryophyta</taxon>
        <taxon>Tracheophyta</taxon>
        <taxon>Spermatophyta</taxon>
        <taxon>Magnoliopsida</taxon>
        <taxon>eudicotyledons</taxon>
        <taxon>Gunneridae</taxon>
        <taxon>Pentapetalae</taxon>
        <taxon>Saxifragales</taxon>
        <taxon>Altingiaceae</taxon>
        <taxon>Liquidambar</taxon>
    </lineage>
</organism>
<dbReference type="PANTHER" id="PTHR13587">
    <property type="entry name" value="INTEGRATOR COMPLEX SUBUNIT 3"/>
    <property type="match status" value="1"/>
</dbReference>
<keyword evidence="5" id="KW-0539">Nucleus</keyword>
<evidence type="ECO:0000256" key="2">
    <source>
        <dbReference type="ARBA" id="ARBA00004496"/>
    </source>
</evidence>
<comment type="similarity">
    <text evidence="3">Belongs to the Integrator subunit 3 family.</text>
</comment>
<dbReference type="AlphaFoldDB" id="A0AAP0RAF3"/>
<dbReference type="Proteomes" id="UP001415857">
    <property type="component" value="Unassembled WGS sequence"/>
</dbReference>
<feature type="domain" description="Ints3-like C-terminal" evidence="7">
    <location>
        <begin position="366"/>
        <end position="469"/>
    </location>
</feature>
<evidence type="ECO:0000313" key="8">
    <source>
        <dbReference type="EMBL" id="KAK9273870.1"/>
    </source>
</evidence>
<reference evidence="8 9" key="1">
    <citation type="journal article" date="2024" name="Plant J.">
        <title>Genome sequences and population genomics reveal climatic adaptation and genomic divergence between two closely related sweetgum species.</title>
        <authorList>
            <person name="Xu W.Q."/>
            <person name="Ren C.Q."/>
            <person name="Zhang X.Y."/>
            <person name="Comes H.P."/>
            <person name="Liu X.H."/>
            <person name="Li Y.G."/>
            <person name="Kettle C.J."/>
            <person name="Jalonen R."/>
            <person name="Gaisberger H."/>
            <person name="Ma Y.Z."/>
            <person name="Qiu Y.X."/>
        </authorList>
    </citation>
    <scope>NUCLEOTIDE SEQUENCE [LARGE SCALE GENOMIC DNA]</scope>
    <source>
        <strain evidence="8">Hangzhou</strain>
    </source>
</reference>
<evidence type="ECO:0000259" key="6">
    <source>
        <dbReference type="Pfam" id="PF10189"/>
    </source>
</evidence>
<dbReference type="InterPro" id="IPR045334">
    <property type="entry name" value="INTS3"/>
</dbReference>
<evidence type="ECO:0000256" key="3">
    <source>
        <dbReference type="ARBA" id="ARBA00006130"/>
    </source>
</evidence>
<dbReference type="GO" id="GO:0005634">
    <property type="term" value="C:nucleus"/>
    <property type="evidence" value="ECO:0007669"/>
    <property type="project" value="UniProtKB-SubCell"/>
</dbReference>
<evidence type="ECO:0000256" key="5">
    <source>
        <dbReference type="ARBA" id="ARBA00023242"/>
    </source>
</evidence>
<dbReference type="GO" id="GO:0005737">
    <property type="term" value="C:cytoplasm"/>
    <property type="evidence" value="ECO:0007669"/>
    <property type="project" value="UniProtKB-SubCell"/>
</dbReference>